<sequence length="121" mass="13818">MYTLHITARVTFSCKLTHPPGLESRGPKRRIDIFRRSNQALIISLAIQKKKQHGTGYLSRGNQSSWHLCRQQHISRRNGVLRLQTPPSHERHSMVGNSTSKRLKKKPSSSVISDIIVVRPM</sequence>
<dbReference type="Proteomes" id="UP001054945">
    <property type="component" value="Unassembled WGS sequence"/>
</dbReference>
<evidence type="ECO:0000256" key="1">
    <source>
        <dbReference type="SAM" id="MobiDB-lite"/>
    </source>
</evidence>
<evidence type="ECO:0000313" key="3">
    <source>
        <dbReference type="Proteomes" id="UP001054945"/>
    </source>
</evidence>
<organism evidence="2 3">
    <name type="scientific">Caerostris extrusa</name>
    <name type="common">Bark spider</name>
    <name type="synonym">Caerostris bankana</name>
    <dbReference type="NCBI Taxonomy" id="172846"/>
    <lineage>
        <taxon>Eukaryota</taxon>
        <taxon>Metazoa</taxon>
        <taxon>Ecdysozoa</taxon>
        <taxon>Arthropoda</taxon>
        <taxon>Chelicerata</taxon>
        <taxon>Arachnida</taxon>
        <taxon>Araneae</taxon>
        <taxon>Araneomorphae</taxon>
        <taxon>Entelegynae</taxon>
        <taxon>Araneoidea</taxon>
        <taxon>Araneidae</taxon>
        <taxon>Caerostris</taxon>
    </lineage>
</organism>
<gene>
    <name evidence="2" type="ORF">CEXT_107471</name>
</gene>
<evidence type="ECO:0000313" key="2">
    <source>
        <dbReference type="EMBL" id="GIY93037.1"/>
    </source>
</evidence>
<name>A0AAV4XCX3_CAEEX</name>
<feature type="region of interest" description="Disordered" evidence="1">
    <location>
        <begin position="85"/>
        <end position="108"/>
    </location>
</feature>
<protein>
    <submittedName>
        <fullName evidence="2">Uncharacterized protein</fullName>
    </submittedName>
</protein>
<comment type="caution">
    <text evidence="2">The sequence shown here is derived from an EMBL/GenBank/DDBJ whole genome shotgun (WGS) entry which is preliminary data.</text>
</comment>
<proteinExistence type="predicted"/>
<dbReference type="EMBL" id="BPLR01000224">
    <property type="protein sequence ID" value="GIY93037.1"/>
    <property type="molecule type" value="Genomic_DNA"/>
</dbReference>
<dbReference type="AlphaFoldDB" id="A0AAV4XCX3"/>
<keyword evidence="3" id="KW-1185">Reference proteome</keyword>
<reference evidence="2 3" key="1">
    <citation type="submission" date="2021-06" db="EMBL/GenBank/DDBJ databases">
        <title>Caerostris extrusa draft genome.</title>
        <authorList>
            <person name="Kono N."/>
            <person name="Arakawa K."/>
        </authorList>
    </citation>
    <scope>NUCLEOTIDE SEQUENCE [LARGE SCALE GENOMIC DNA]</scope>
</reference>
<accession>A0AAV4XCX3</accession>